<organism evidence="6 7">
    <name type="scientific">Theileria orientalis</name>
    <dbReference type="NCBI Taxonomy" id="68886"/>
    <lineage>
        <taxon>Eukaryota</taxon>
        <taxon>Sar</taxon>
        <taxon>Alveolata</taxon>
        <taxon>Apicomplexa</taxon>
        <taxon>Aconoidasida</taxon>
        <taxon>Piroplasmida</taxon>
        <taxon>Theileriidae</taxon>
        <taxon>Theileria</taxon>
    </lineage>
</organism>
<dbReference type="PANTHER" id="PTHR11711">
    <property type="entry name" value="ADP RIBOSYLATION FACTOR-RELATED"/>
    <property type="match status" value="1"/>
</dbReference>
<keyword evidence="4" id="KW-0479">Metal-binding</keyword>
<feature type="coiled-coil region" evidence="5">
    <location>
        <begin position="486"/>
        <end position="513"/>
    </location>
</feature>
<evidence type="ECO:0000313" key="7">
    <source>
        <dbReference type="Proteomes" id="UP000244811"/>
    </source>
</evidence>
<reference evidence="6" key="1">
    <citation type="submission" date="2022-07" db="EMBL/GenBank/DDBJ databases">
        <title>Evaluation of T. orientalis genome assembly methods using nanopore sequencing and analysis of variation between genomes.</title>
        <authorList>
            <person name="Yam J."/>
            <person name="Micallef M.L."/>
            <person name="Liu M."/>
            <person name="Djordjevic S.P."/>
            <person name="Bogema D.R."/>
            <person name="Jenkins C."/>
        </authorList>
    </citation>
    <scope>NUCLEOTIDE SEQUENCE</scope>
    <source>
        <strain evidence="6">Goon Nure</strain>
    </source>
</reference>
<dbReference type="EMBL" id="CP056070">
    <property type="protein sequence ID" value="UKK01330.2"/>
    <property type="molecule type" value="Genomic_DNA"/>
</dbReference>
<dbReference type="SMART" id="SM00177">
    <property type="entry name" value="ARF"/>
    <property type="match status" value="1"/>
</dbReference>
<feature type="binding site" evidence="3">
    <location>
        <begin position="28"/>
        <end position="35"/>
    </location>
    <ligand>
        <name>GTP</name>
        <dbReference type="ChEBI" id="CHEBI:37565"/>
    </ligand>
</feature>
<gene>
    <name evidence="6" type="ORF">MACK_002143</name>
</gene>
<name>A0A976MDR7_THEOR</name>
<dbReference type="InterPro" id="IPR006689">
    <property type="entry name" value="Small_GTPase_ARF/SAR"/>
</dbReference>
<dbReference type="SUPFAM" id="SSF52540">
    <property type="entry name" value="P-loop containing nucleoside triphosphate hydrolases"/>
    <property type="match status" value="1"/>
</dbReference>
<dbReference type="GO" id="GO:0005525">
    <property type="term" value="F:GTP binding"/>
    <property type="evidence" value="ECO:0007669"/>
    <property type="project" value="UniProtKB-KW"/>
</dbReference>
<evidence type="ECO:0000313" key="6">
    <source>
        <dbReference type="EMBL" id="UKK01330.2"/>
    </source>
</evidence>
<keyword evidence="4" id="KW-0460">Magnesium</keyword>
<dbReference type="Proteomes" id="UP000244811">
    <property type="component" value="Chromosome 3"/>
</dbReference>
<evidence type="ECO:0000256" key="5">
    <source>
        <dbReference type="SAM" id="Coils"/>
    </source>
</evidence>
<dbReference type="PROSITE" id="PS51417">
    <property type="entry name" value="ARF"/>
    <property type="match status" value="1"/>
</dbReference>
<keyword evidence="1 3" id="KW-0547">Nucleotide-binding</keyword>
<feature type="binding site" evidence="3">
    <location>
        <position position="73"/>
    </location>
    <ligand>
        <name>GTP</name>
        <dbReference type="ChEBI" id="CHEBI:37565"/>
    </ligand>
</feature>
<proteinExistence type="predicted"/>
<dbReference type="GO" id="GO:0003924">
    <property type="term" value="F:GTPase activity"/>
    <property type="evidence" value="ECO:0007669"/>
    <property type="project" value="InterPro"/>
</dbReference>
<evidence type="ECO:0000256" key="1">
    <source>
        <dbReference type="ARBA" id="ARBA00022741"/>
    </source>
</evidence>
<keyword evidence="5" id="KW-0175">Coiled coil</keyword>
<dbReference type="InterPro" id="IPR024156">
    <property type="entry name" value="Small_GTPase_ARF"/>
</dbReference>
<protein>
    <recommendedName>
        <fullName evidence="8">ADP-ribosylation factor</fullName>
    </recommendedName>
</protein>
<evidence type="ECO:0008006" key="8">
    <source>
        <dbReference type="Google" id="ProtNLM"/>
    </source>
</evidence>
<evidence type="ECO:0000256" key="4">
    <source>
        <dbReference type="PIRSR" id="PIRSR606689-2"/>
    </source>
</evidence>
<dbReference type="Pfam" id="PF00025">
    <property type="entry name" value="Arf"/>
    <property type="match status" value="1"/>
</dbReference>
<evidence type="ECO:0000256" key="2">
    <source>
        <dbReference type="ARBA" id="ARBA00023134"/>
    </source>
</evidence>
<feature type="binding site" evidence="4">
    <location>
        <position position="35"/>
    </location>
    <ligand>
        <name>Mg(2+)</name>
        <dbReference type="ChEBI" id="CHEBI:18420"/>
    </ligand>
</feature>
<evidence type="ECO:0000256" key="3">
    <source>
        <dbReference type="PIRSR" id="PIRSR606689-1"/>
    </source>
</evidence>
<dbReference type="Gene3D" id="3.40.50.300">
    <property type="entry name" value="P-loop containing nucleotide triphosphate hydrolases"/>
    <property type="match status" value="1"/>
</dbReference>
<keyword evidence="2 3" id="KW-0342">GTP-binding</keyword>
<dbReference type="GO" id="GO:0046872">
    <property type="term" value="F:metal ion binding"/>
    <property type="evidence" value="ECO:0007669"/>
    <property type="project" value="UniProtKB-KW"/>
</dbReference>
<feature type="binding site" evidence="3">
    <location>
        <begin position="134"/>
        <end position="137"/>
    </location>
    <ligand>
        <name>GTP</name>
        <dbReference type="ChEBI" id="CHEBI:37565"/>
    </ligand>
</feature>
<sequence length="1437" mass="168657">MGGVQSSCRKIANIVRANDPILNVRIAGLPGSGKTSIINYIKDGKTILSTEPELNSDPDYIIYDKSKLMIWTGELDIAKINTPYEEDGVNEEHSNAIIFVIDGTDEEKFLKVKEELRRELERSEFSPELLIMINKCDDPTCASLDELYTLLEVNKIIDRHVHVQHTSALTGEGVKEAMDWLCKRFEIRDGQYINRKDNSKISHLDRLYFKHNKRHKCLSDNTHCKQYSFQNPAEFKSLHTKSKDSLKHRSCEEEFDKREARSFHTLFAALKDVGEEGSLDPKPKVYRADRKMFKAKTPLKRLKGARKRYDKSGKYEDSIDPELENWTYKDKKTMGGKISEFEEMMEKINQLAGSKEKKDKDLYSFIKKGLKEASKDQNVVLKTHDIMKMIKNQEDLLESRNKKWQKYLKSIGVKPISKMESLEKYVQIQDLVEYNIEKKAKEDSCGFRYPIEGSPEEIYKDENEYKIWARTPLSQSQNAHSTREPMGELVKESKELEELIASTSRRYEKKVKEDLKELRESGFMKKISNMVKYESYNKGENENPLENQSEWNGSSNDLKVKEDYKYRNEQLENYYEFFKRSLLKADTESKDKMLRVLNRYNPWDEYVKMKNLKGSLPPMGVNYKVDMNKLRVSFRSSEDLGESEVSKFLMDYLHYFLILRSDELMFEEFRDAKFLYDILRYFDVDGQVPQEEKKEHLSLEDRFFKIYFPEECADGFPKREPDAEFPLSLERHKGLMGLSEKVTGRENNYHRVNMVSCLMALARSHALVGNYSADIFGEQRFKRMLETIETGLMLDLKSMDQGIEEIEVNNLNYKALCQVNGEYLATLTDILLEWNLRRGVENLLDLVLLLSLRKMEEMDAKSLVTIVRNVSYLTTLPESVYINFLGKVVDFVHERIKYGLVNKEEYMPLEVGLDLLKVLSRYPDVVKREFMYSFMHQYTDEIVNMGKRMEEDMKLWFDMVKGNHNEGDEYDQFENEDEKSGLIRGLRKGKMLSGSYSFDYLSKRKEYEHGWKSSNTYDEKKERMIAKIESRRLQIYGLISCLQLSGMTEYMYALSDLMEAFAIEDFELNSMAAISVLESFSEYGQFQKKVVMRAKNCLMKDKYQMDPERILLVLEKYMKGVRERRLEPDSSFFCTMVRRFASLRDPSPETLVEAARITDEYAHNLSKEQLFEIYGDLTGVPLHYNFLTRIGLSGELLEYPIYTIARVLYYASKNKAVAEKNWKTFYEIIYLFKHILTSKDINSILDGLIVANFTKADELLDILCKRVCNLIEISEINSDEVMEIMNKCLQLDYVPIQLLRFYTYSNMFELQNSELIQSLVDGPREYDVDFRGWKRPLSFDEHTEKVRLHHNVYADVKMRGSRPVLHESMNHPLQPTYAEPKHFEPVQRKHYEDSVLRSLANYFKRVQDLKYKLSESDRKLMDSLMSIVEARNISLYT</sequence>
<accession>A0A976MDR7</accession>
<dbReference type="InterPro" id="IPR027417">
    <property type="entry name" value="P-loop_NTPase"/>
</dbReference>